<evidence type="ECO:0000259" key="3">
    <source>
        <dbReference type="Pfam" id="PF25898"/>
    </source>
</evidence>
<organism evidence="4 5">
    <name type="scientific">Cymbomonas tetramitiformis</name>
    <dbReference type="NCBI Taxonomy" id="36881"/>
    <lineage>
        <taxon>Eukaryota</taxon>
        <taxon>Viridiplantae</taxon>
        <taxon>Chlorophyta</taxon>
        <taxon>Pyramimonadophyceae</taxon>
        <taxon>Pyramimonadales</taxon>
        <taxon>Pyramimonadaceae</taxon>
        <taxon>Cymbomonas</taxon>
    </lineage>
</organism>
<dbReference type="AlphaFoldDB" id="A0AAE0FZM2"/>
<evidence type="ECO:0000313" key="4">
    <source>
        <dbReference type="EMBL" id="KAK3268161.1"/>
    </source>
</evidence>
<proteinExistence type="predicted"/>
<keyword evidence="2" id="KW-0472">Membrane</keyword>
<feature type="transmembrane region" description="Helical" evidence="2">
    <location>
        <begin position="296"/>
        <end position="320"/>
    </location>
</feature>
<keyword evidence="2" id="KW-0812">Transmembrane</keyword>
<gene>
    <name evidence="4" type="ORF">CYMTET_23322</name>
</gene>
<dbReference type="InterPro" id="IPR058831">
    <property type="entry name" value="LolA-like_dom_2nd"/>
</dbReference>
<protein>
    <recommendedName>
        <fullName evidence="3">LolA-like domain-containing protein</fullName>
    </recommendedName>
</protein>
<accession>A0AAE0FZM2</accession>
<evidence type="ECO:0000256" key="2">
    <source>
        <dbReference type="SAM" id="Phobius"/>
    </source>
</evidence>
<dbReference type="Pfam" id="PF25898">
    <property type="entry name" value="LolA_2nd_metazoa"/>
    <property type="match status" value="1"/>
</dbReference>
<reference evidence="4 5" key="1">
    <citation type="journal article" date="2015" name="Genome Biol. Evol.">
        <title>Comparative Genomics of a Bacterivorous Green Alga Reveals Evolutionary Causalities and Consequences of Phago-Mixotrophic Mode of Nutrition.</title>
        <authorList>
            <person name="Burns J.A."/>
            <person name="Paasch A."/>
            <person name="Narechania A."/>
            <person name="Kim E."/>
        </authorList>
    </citation>
    <scope>NUCLEOTIDE SEQUENCE [LARGE SCALE GENOMIC DNA]</scope>
    <source>
        <strain evidence="4 5">PLY_AMNH</strain>
    </source>
</reference>
<evidence type="ECO:0000313" key="5">
    <source>
        <dbReference type="Proteomes" id="UP001190700"/>
    </source>
</evidence>
<sequence>MADTNDPPLPVLPDDFTTHVEANFVAPSYRKSYTLNRREYYSTTYNAERIEEHSSHGTVIQIRNFTTDIVYQLQKNAAHPNGFCTASPMSKRSLLRNTNADHTHLVGTAQFLNLGKDFHGNDLVEIYEGGGHDVRGIPCEKWSHQITFPAYVPHRNGTNATDTGATHSAPENNTFSVEHYFPEAQWQDGRRRSGQGEPANYLHRITLNGTARGEHVLHLYEFMDFKAIPEDEGIYLFDPCQVYDGSRMEGNCSCSHGKQCNPFHHSPFVHPPRDIHSSNETSEGGHDDDDDASSKMGAGIVAVIALACIAGGMVLGIVLMHIHKQAKESSAPHFPFVDEVPQSKL</sequence>
<comment type="caution">
    <text evidence="4">The sequence shown here is derived from an EMBL/GenBank/DDBJ whole genome shotgun (WGS) entry which is preliminary data.</text>
</comment>
<dbReference type="Proteomes" id="UP001190700">
    <property type="component" value="Unassembled WGS sequence"/>
</dbReference>
<evidence type="ECO:0000256" key="1">
    <source>
        <dbReference type="SAM" id="MobiDB-lite"/>
    </source>
</evidence>
<name>A0AAE0FZM2_9CHLO</name>
<dbReference type="EMBL" id="LGRX02011985">
    <property type="protein sequence ID" value="KAK3268161.1"/>
    <property type="molecule type" value="Genomic_DNA"/>
</dbReference>
<keyword evidence="5" id="KW-1185">Reference proteome</keyword>
<feature type="domain" description="LolA-like" evidence="3">
    <location>
        <begin position="4"/>
        <end position="229"/>
    </location>
</feature>
<dbReference type="PANTHER" id="PTHR36902:SF1">
    <property type="entry name" value="ENRICHED IN SURFACE-LABELED PROTEOME PROTEIN 9"/>
    <property type="match status" value="1"/>
</dbReference>
<feature type="region of interest" description="Disordered" evidence="1">
    <location>
        <begin position="265"/>
        <end position="292"/>
    </location>
</feature>
<keyword evidence="2" id="KW-1133">Transmembrane helix</keyword>
<dbReference type="PANTHER" id="PTHR36902">
    <property type="entry name" value="ENRICHED IN SURFACE-LABELED PROTEOME PROTEIN 9"/>
    <property type="match status" value="1"/>
</dbReference>